<evidence type="ECO:0000313" key="1">
    <source>
        <dbReference type="EMBL" id="VCU09972.1"/>
    </source>
</evidence>
<dbReference type="RefSeq" id="WP_129610536.1">
    <property type="nucleotide sequence ID" value="NZ_UWOC01000170.1"/>
</dbReference>
<evidence type="ECO:0000313" key="2">
    <source>
        <dbReference type="Proteomes" id="UP000289200"/>
    </source>
</evidence>
<dbReference type="AlphaFoldDB" id="A0A3S4FE27"/>
<protein>
    <submittedName>
        <fullName evidence="1">Uncharacterized protein</fullName>
    </submittedName>
</protein>
<dbReference type="Proteomes" id="UP000289200">
    <property type="component" value="Unassembled WGS sequence"/>
</dbReference>
<proteinExistence type="predicted"/>
<keyword evidence="2" id="KW-1185">Reference proteome</keyword>
<organism evidence="1 2">
    <name type="scientific">Rhodoplanes serenus</name>
    <dbReference type="NCBI Taxonomy" id="200615"/>
    <lineage>
        <taxon>Bacteria</taxon>
        <taxon>Pseudomonadati</taxon>
        <taxon>Pseudomonadota</taxon>
        <taxon>Alphaproteobacteria</taxon>
        <taxon>Hyphomicrobiales</taxon>
        <taxon>Nitrobacteraceae</taxon>
        <taxon>Rhodoplanes</taxon>
    </lineage>
</organism>
<gene>
    <name evidence="1" type="ORF">RHODGE_RHODGE_03629</name>
</gene>
<comment type="caution">
    <text evidence="1">The sequence shown here is derived from an EMBL/GenBank/DDBJ whole genome shotgun (WGS) entry which is preliminary data.</text>
</comment>
<name>A0A3S4FE27_9BRAD</name>
<dbReference type="EMBL" id="UWOC01000170">
    <property type="protein sequence ID" value="VCU09972.1"/>
    <property type="molecule type" value="Genomic_DNA"/>
</dbReference>
<sequence length="73" mass="8207">MHHDDDAGHSADERFAPILGAAVVTMWSRLPQDVQHDLFEAAVLAGHANERDESLRERLALFLHDRHPRTADA</sequence>
<accession>A0A3S4FE27</accession>
<reference evidence="2" key="1">
    <citation type="submission" date="2018-10" db="EMBL/GenBank/DDBJ databases">
        <authorList>
            <person name="Peiro R."/>
            <person name="Begona"/>
            <person name="Cbmso G."/>
            <person name="Lopez M."/>
            <person name="Gonzalez S."/>
            <person name="Sacristan E."/>
            <person name="Castillo E."/>
        </authorList>
    </citation>
    <scope>NUCLEOTIDE SEQUENCE [LARGE SCALE GENOMIC DNA]</scope>
</reference>
<dbReference type="OrthoDB" id="7376110at2"/>